<reference evidence="2" key="1">
    <citation type="journal article" date="2019" name="Int. J. Syst. Evol. Microbiol.">
        <title>The Global Catalogue of Microorganisms (GCM) 10K type strain sequencing project: providing services to taxonomists for standard genome sequencing and annotation.</title>
        <authorList>
            <consortium name="The Broad Institute Genomics Platform"/>
            <consortium name="The Broad Institute Genome Sequencing Center for Infectious Disease"/>
            <person name="Wu L."/>
            <person name="Ma J."/>
        </authorList>
    </citation>
    <scope>NUCLEOTIDE SEQUENCE [LARGE SCALE GENOMIC DNA]</scope>
    <source>
        <strain evidence="2">JCM 31920</strain>
    </source>
</reference>
<dbReference type="EMBL" id="BAABEY010000018">
    <property type="protein sequence ID" value="GAA4438230.1"/>
    <property type="molecule type" value="Genomic_DNA"/>
</dbReference>
<dbReference type="Proteomes" id="UP001501508">
    <property type="component" value="Unassembled WGS sequence"/>
</dbReference>
<protein>
    <submittedName>
        <fullName evidence="1">Uncharacterized protein</fullName>
    </submittedName>
</protein>
<gene>
    <name evidence="1" type="ORF">GCM10023091_18590</name>
</gene>
<proteinExistence type="predicted"/>
<comment type="caution">
    <text evidence="1">The sequence shown here is derived from an EMBL/GenBank/DDBJ whole genome shotgun (WGS) entry which is preliminary data.</text>
</comment>
<accession>A0ABP8LVT3</accession>
<keyword evidence="2" id="KW-1185">Reference proteome</keyword>
<name>A0ABP8LVT3_9BACT</name>
<sequence>MSQPPYPLLDLIRDDDFITWVRKPNPESNAFWQRYLESYPRQKATVELARQYINLIAEDTGRDLPTMKQRKKMWEEVKNTIRSENSDN</sequence>
<evidence type="ECO:0000313" key="2">
    <source>
        <dbReference type="Proteomes" id="UP001501508"/>
    </source>
</evidence>
<dbReference type="RefSeq" id="WP_345028261.1">
    <property type="nucleotide sequence ID" value="NZ_BAABEY010000018.1"/>
</dbReference>
<organism evidence="1 2">
    <name type="scientific">Ravibacter arvi</name>
    <dbReference type="NCBI Taxonomy" id="2051041"/>
    <lineage>
        <taxon>Bacteria</taxon>
        <taxon>Pseudomonadati</taxon>
        <taxon>Bacteroidota</taxon>
        <taxon>Cytophagia</taxon>
        <taxon>Cytophagales</taxon>
        <taxon>Spirosomataceae</taxon>
        <taxon>Ravibacter</taxon>
    </lineage>
</organism>
<evidence type="ECO:0000313" key="1">
    <source>
        <dbReference type="EMBL" id="GAA4438230.1"/>
    </source>
</evidence>